<accession>A0A2M7S4Z1</accession>
<dbReference type="FunFam" id="3.40.50.300:FF:000032">
    <property type="entry name" value="Export ABC transporter ATP-binding protein"/>
    <property type="match status" value="1"/>
</dbReference>
<dbReference type="GO" id="GO:0098796">
    <property type="term" value="C:membrane protein complex"/>
    <property type="evidence" value="ECO:0007669"/>
    <property type="project" value="UniProtKB-ARBA"/>
</dbReference>
<protein>
    <submittedName>
        <fullName evidence="6">Peptide ABC transporter ATP-binding protein</fullName>
    </submittedName>
</protein>
<evidence type="ECO:0000256" key="1">
    <source>
        <dbReference type="ARBA" id="ARBA00005417"/>
    </source>
</evidence>
<dbReference type="PANTHER" id="PTHR42798">
    <property type="entry name" value="LIPOPROTEIN-RELEASING SYSTEM ATP-BINDING PROTEIN LOLD"/>
    <property type="match status" value="1"/>
</dbReference>
<dbReference type="InterPro" id="IPR017911">
    <property type="entry name" value="MacB-like_ATP-bd"/>
</dbReference>
<dbReference type="InterPro" id="IPR003593">
    <property type="entry name" value="AAA+_ATPase"/>
</dbReference>
<dbReference type="GO" id="GO:0022857">
    <property type="term" value="F:transmembrane transporter activity"/>
    <property type="evidence" value="ECO:0007669"/>
    <property type="project" value="UniProtKB-ARBA"/>
</dbReference>
<evidence type="ECO:0000256" key="3">
    <source>
        <dbReference type="ARBA" id="ARBA00022741"/>
    </source>
</evidence>
<dbReference type="SMART" id="SM00382">
    <property type="entry name" value="AAA"/>
    <property type="match status" value="1"/>
</dbReference>
<keyword evidence="2" id="KW-0813">Transport</keyword>
<dbReference type="InterPro" id="IPR027417">
    <property type="entry name" value="P-loop_NTPase"/>
</dbReference>
<evidence type="ECO:0000256" key="4">
    <source>
        <dbReference type="ARBA" id="ARBA00022840"/>
    </source>
</evidence>
<comment type="caution">
    <text evidence="6">The sequence shown here is derived from an EMBL/GenBank/DDBJ whole genome shotgun (WGS) entry which is preliminary data.</text>
</comment>
<evidence type="ECO:0000313" key="6">
    <source>
        <dbReference type="EMBL" id="PIZ14621.1"/>
    </source>
</evidence>
<proteinExistence type="inferred from homology"/>
<feature type="domain" description="ABC transporter" evidence="5">
    <location>
        <begin position="4"/>
        <end position="219"/>
    </location>
</feature>
<dbReference type="AlphaFoldDB" id="A0A2M7S4Z1"/>
<gene>
    <name evidence="6" type="ORF">COY52_11745</name>
</gene>
<dbReference type="Gene3D" id="3.40.50.300">
    <property type="entry name" value="P-loop containing nucleotide triphosphate hydrolases"/>
    <property type="match status" value="1"/>
</dbReference>
<keyword evidence="3" id="KW-0547">Nucleotide-binding</keyword>
<evidence type="ECO:0000313" key="7">
    <source>
        <dbReference type="Proteomes" id="UP000229307"/>
    </source>
</evidence>
<dbReference type="PANTHER" id="PTHR42798:SF6">
    <property type="entry name" value="CELL DIVISION ATP-BINDING PROTEIN FTSE"/>
    <property type="match status" value="1"/>
</dbReference>
<dbReference type="GO" id="GO:0016887">
    <property type="term" value="F:ATP hydrolysis activity"/>
    <property type="evidence" value="ECO:0007669"/>
    <property type="project" value="InterPro"/>
</dbReference>
<reference evidence="7" key="1">
    <citation type="submission" date="2017-09" db="EMBL/GenBank/DDBJ databases">
        <title>Depth-based differentiation of microbial function through sediment-hosted aquifers and enrichment of novel symbionts in the deep terrestrial subsurface.</title>
        <authorList>
            <person name="Probst A.J."/>
            <person name="Ladd B."/>
            <person name="Jarett J.K."/>
            <person name="Geller-Mcgrath D.E."/>
            <person name="Sieber C.M.K."/>
            <person name="Emerson J.B."/>
            <person name="Anantharaman K."/>
            <person name="Thomas B.C."/>
            <person name="Malmstrom R."/>
            <person name="Stieglmeier M."/>
            <person name="Klingl A."/>
            <person name="Woyke T."/>
            <person name="Ryan C.M."/>
            <person name="Banfield J.F."/>
        </authorList>
    </citation>
    <scope>NUCLEOTIDE SEQUENCE [LARGE SCALE GENOMIC DNA]</scope>
</reference>
<sequence length="219" mass="24697">MNMLKIEHASKTFHHKHGTVSALNDFSFEIKKGEFISISGPSGSGKSTLLLALGGMSHPDNGKVMWNNESIYNWELNKRAQWRAKEVGFIFQTFNLINYLTVYENVAIALNLAEEKVDRKRIIGILDKMKLSNRIKHLPNELSIGQQQRVAIARSLIKNPSMLLADEPTGNLDPQTANDILKILKEINNEGKTVVFITHNPDLAKLANRNIRIEEGRIV</sequence>
<dbReference type="InterPro" id="IPR003439">
    <property type="entry name" value="ABC_transporter-like_ATP-bd"/>
</dbReference>
<keyword evidence="4 6" id="KW-0067">ATP-binding</keyword>
<organism evidence="6 7">
    <name type="scientific">Candidatus Desantisbacteria bacterium CG_4_10_14_0_8_um_filter_48_22</name>
    <dbReference type="NCBI Taxonomy" id="1974543"/>
    <lineage>
        <taxon>Bacteria</taxon>
        <taxon>Candidatus Desantisiibacteriota</taxon>
    </lineage>
</organism>
<dbReference type="GO" id="GO:0005524">
    <property type="term" value="F:ATP binding"/>
    <property type="evidence" value="ECO:0007669"/>
    <property type="project" value="UniProtKB-KW"/>
</dbReference>
<dbReference type="CDD" id="cd03255">
    <property type="entry name" value="ABC_MJ0796_LolCDE_FtsE"/>
    <property type="match status" value="1"/>
</dbReference>
<dbReference type="Proteomes" id="UP000229307">
    <property type="component" value="Unassembled WGS sequence"/>
</dbReference>
<evidence type="ECO:0000259" key="5">
    <source>
        <dbReference type="PROSITE" id="PS50893"/>
    </source>
</evidence>
<dbReference type="Pfam" id="PF00005">
    <property type="entry name" value="ABC_tran"/>
    <property type="match status" value="1"/>
</dbReference>
<dbReference type="EMBL" id="PFMR01000322">
    <property type="protein sequence ID" value="PIZ14621.1"/>
    <property type="molecule type" value="Genomic_DNA"/>
</dbReference>
<dbReference type="SUPFAM" id="SSF52540">
    <property type="entry name" value="P-loop containing nucleoside triphosphate hydrolases"/>
    <property type="match status" value="1"/>
</dbReference>
<name>A0A2M7S4Z1_9BACT</name>
<dbReference type="PROSITE" id="PS50893">
    <property type="entry name" value="ABC_TRANSPORTER_2"/>
    <property type="match status" value="1"/>
</dbReference>
<comment type="similarity">
    <text evidence="1">Belongs to the ABC transporter superfamily.</text>
</comment>
<evidence type="ECO:0000256" key="2">
    <source>
        <dbReference type="ARBA" id="ARBA00022448"/>
    </source>
</evidence>